<reference evidence="4" key="1">
    <citation type="submission" date="2017-04" db="EMBL/GenBank/DDBJ databases">
        <title>Complete Genome Sequences of Twelve Strains of a Stable Defined Moderately Diverse Mouse Microbiota 2 (sDMDMm2).</title>
        <authorList>
            <person name="Uchimura Y."/>
            <person name="Wyss M."/>
            <person name="Brugiroux S."/>
            <person name="Limenitakis J.P."/>
            <person name="Stecher B."/>
            <person name="McCoy K.D."/>
            <person name="Macpherson A.J."/>
        </authorList>
    </citation>
    <scope>NUCLEOTIDE SEQUENCE</scope>
    <source>
        <strain evidence="4">YL58</strain>
    </source>
</reference>
<dbReference type="GO" id="GO:0042732">
    <property type="term" value="P:D-xylose metabolic process"/>
    <property type="evidence" value="ECO:0007669"/>
    <property type="project" value="UniProtKB-KW"/>
</dbReference>
<sequence>MENITLTDIKKNNYSLIYNLLYEQEKLSKQEIANQLHLSLPTVTQNLVALEEAGLIEKGGQFESQVGRRAVAYTVCPHAGIGIGVEILKKQVRILAVDLKGWICGCVEHKLLYRNDDAYYKETADFVSDFIRDSGFGEEQVLGIGFAVQGLTTADGQEIIFGKTLGYTGLKITALSRHLKYPCMFLHDAKCAAATELWNRRDLTDAIYLSIGKHLGGAVIIGGQTVMGKQNHGGAVEHMTLIPGGRPCYCGKSGCMEAYCSVNALIHEEETLEEFFTGLRDGEAEKKRRFDEYLDHLSTAVNNLHMVMDCDVILGGHMAPFLTKADMDILQEKVWGKSAFPDEEDFIFLSETARDSVPVGAALEFVRGFLDGI</sequence>
<accession>A0A1C7IEW5</accession>
<dbReference type="Pfam" id="PF00480">
    <property type="entry name" value="ROK"/>
    <property type="match status" value="1"/>
</dbReference>
<evidence type="ECO:0000313" key="5">
    <source>
        <dbReference type="Proteomes" id="UP000092574"/>
    </source>
</evidence>
<dbReference type="CDD" id="cd00090">
    <property type="entry name" value="HTH_ARSR"/>
    <property type="match status" value="1"/>
</dbReference>
<evidence type="ECO:0000313" key="4">
    <source>
        <dbReference type="EMBL" id="ANU76722.1"/>
    </source>
</evidence>
<comment type="similarity">
    <text evidence="2">Belongs to the ROK (NagC/XylR) family.</text>
</comment>
<dbReference type="Gene3D" id="1.10.10.10">
    <property type="entry name" value="Winged helix-like DNA-binding domain superfamily/Winged helix DNA-binding domain"/>
    <property type="match status" value="1"/>
</dbReference>
<evidence type="ECO:0000256" key="2">
    <source>
        <dbReference type="ARBA" id="ARBA00006479"/>
    </source>
</evidence>
<dbReference type="RefSeq" id="WP_065542880.1">
    <property type="nucleotide sequence ID" value="NZ_CP015405.2"/>
</dbReference>
<dbReference type="Gene3D" id="3.30.420.40">
    <property type="match status" value="2"/>
</dbReference>
<organism evidence="4 5">
    <name type="scientific">Blautia pseudococcoides</name>
    <dbReference type="NCBI Taxonomy" id="1796616"/>
    <lineage>
        <taxon>Bacteria</taxon>
        <taxon>Bacillati</taxon>
        <taxon>Bacillota</taxon>
        <taxon>Clostridia</taxon>
        <taxon>Lachnospirales</taxon>
        <taxon>Lachnospiraceae</taxon>
        <taxon>Blautia</taxon>
    </lineage>
</organism>
<dbReference type="AlphaFoldDB" id="A0A1C7IEW5"/>
<proteinExistence type="inferred from homology"/>
<dbReference type="SUPFAM" id="SSF53067">
    <property type="entry name" value="Actin-like ATPase domain"/>
    <property type="match status" value="1"/>
</dbReference>
<dbReference type="InterPro" id="IPR000600">
    <property type="entry name" value="ROK"/>
</dbReference>
<keyword evidence="3" id="KW-0859">Xylose metabolism</keyword>
<keyword evidence="3" id="KW-0119">Carbohydrate metabolism</keyword>
<gene>
    <name evidence="4" type="ORF">A4V09_13690</name>
</gene>
<dbReference type="InterPro" id="IPR036388">
    <property type="entry name" value="WH-like_DNA-bd_sf"/>
</dbReference>
<evidence type="ECO:0000256" key="3">
    <source>
        <dbReference type="ARBA" id="ARBA00022629"/>
    </source>
</evidence>
<dbReference type="InterPro" id="IPR036390">
    <property type="entry name" value="WH_DNA-bd_sf"/>
</dbReference>
<dbReference type="Pfam" id="PF13412">
    <property type="entry name" value="HTH_24"/>
    <property type="match status" value="1"/>
</dbReference>
<dbReference type="STRING" id="1796616.A4V09_13690"/>
<evidence type="ECO:0000256" key="1">
    <source>
        <dbReference type="ARBA" id="ARBA00002486"/>
    </source>
</evidence>
<dbReference type="Proteomes" id="UP000092574">
    <property type="component" value="Chromosome"/>
</dbReference>
<dbReference type="InterPro" id="IPR011991">
    <property type="entry name" value="ArsR-like_HTH"/>
</dbReference>
<protein>
    <submittedName>
        <fullName evidence="4">NagC family transcriptional regulator</fullName>
    </submittedName>
</protein>
<dbReference type="EMBL" id="CP015405">
    <property type="protein sequence ID" value="ANU76722.1"/>
    <property type="molecule type" value="Genomic_DNA"/>
</dbReference>
<comment type="function">
    <text evidence="1">Transcriptional repressor of xylose-utilizing enzymes.</text>
</comment>
<dbReference type="PANTHER" id="PTHR18964">
    <property type="entry name" value="ROK (REPRESSOR, ORF, KINASE) FAMILY"/>
    <property type="match status" value="1"/>
</dbReference>
<dbReference type="KEGG" id="byl:A4V09_13690"/>
<keyword evidence="5" id="KW-1185">Reference proteome</keyword>
<dbReference type="OrthoDB" id="9796533at2"/>
<dbReference type="SUPFAM" id="SSF46785">
    <property type="entry name" value="Winged helix' DNA-binding domain"/>
    <property type="match status" value="1"/>
</dbReference>
<dbReference type="PANTHER" id="PTHR18964:SF149">
    <property type="entry name" value="BIFUNCTIONAL UDP-N-ACETYLGLUCOSAMINE 2-EPIMERASE_N-ACETYLMANNOSAMINE KINASE"/>
    <property type="match status" value="1"/>
</dbReference>
<name>A0A1C7IEW5_9FIRM</name>
<dbReference type="InterPro" id="IPR043129">
    <property type="entry name" value="ATPase_NBD"/>
</dbReference>